<evidence type="ECO:0000259" key="10">
    <source>
        <dbReference type="PROSITE" id="PS51462"/>
    </source>
</evidence>
<protein>
    <recommendedName>
        <fullName evidence="4">NAD(+) diphosphatase</fullName>
        <ecNumber evidence="4">3.6.1.22</ecNumber>
    </recommendedName>
</protein>
<dbReference type="Proteomes" id="UP000199182">
    <property type="component" value="Unassembled WGS sequence"/>
</dbReference>
<dbReference type="STRING" id="258515.SAMN05192585_10531"/>
<evidence type="ECO:0000256" key="9">
    <source>
        <dbReference type="ARBA" id="ARBA00023679"/>
    </source>
</evidence>
<dbReference type="Gene3D" id="3.90.79.20">
    <property type="match status" value="1"/>
</dbReference>
<dbReference type="GO" id="GO:0035529">
    <property type="term" value="F:NADH pyrophosphatase activity"/>
    <property type="evidence" value="ECO:0007669"/>
    <property type="project" value="TreeGrafter"/>
</dbReference>
<dbReference type="SUPFAM" id="SSF55811">
    <property type="entry name" value="Nudix"/>
    <property type="match status" value="2"/>
</dbReference>
<evidence type="ECO:0000256" key="2">
    <source>
        <dbReference type="ARBA" id="ARBA00001947"/>
    </source>
</evidence>
<comment type="cofactor">
    <cofactor evidence="2">
        <name>Zn(2+)</name>
        <dbReference type="ChEBI" id="CHEBI:29105"/>
    </cofactor>
</comment>
<organism evidence="11 12">
    <name type="scientific">Acetanaerobacterium elongatum</name>
    <dbReference type="NCBI Taxonomy" id="258515"/>
    <lineage>
        <taxon>Bacteria</taxon>
        <taxon>Bacillati</taxon>
        <taxon>Bacillota</taxon>
        <taxon>Clostridia</taxon>
        <taxon>Eubacteriales</taxon>
        <taxon>Oscillospiraceae</taxon>
        <taxon>Acetanaerobacterium</taxon>
    </lineage>
</organism>
<evidence type="ECO:0000256" key="6">
    <source>
        <dbReference type="ARBA" id="ARBA00022801"/>
    </source>
</evidence>
<dbReference type="CDD" id="cd03429">
    <property type="entry name" value="NUDIX_NADH_pyrophosphatase_Nudt13"/>
    <property type="match status" value="1"/>
</dbReference>
<dbReference type="Gene3D" id="3.90.79.10">
    <property type="entry name" value="Nucleoside Triphosphate Pyrophosphohydrolase"/>
    <property type="match status" value="1"/>
</dbReference>
<dbReference type="RefSeq" id="WP_092638167.1">
    <property type="nucleotide sequence ID" value="NZ_FNID01000005.1"/>
</dbReference>
<dbReference type="InterPro" id="IPR015797">
    <property type="entry name" value="NUDIX_hydrolase-like_dom_sf"/>
</dbReference>
<dbReference type="GO" id="GO:0006742">
    <property type="term" value="P:NADP+ catabolic process"/>
    <property type="evidence" value="ECO:0007669"/>
    <property type="project" value="TreeGrafter"/>
</dbReference>
<keyword evidence="8" id="KW-0520">NAD</keyword>
<dbReference type="EMBL" id="FNID01000005">
    <property type="protein sequence ID" value="SDM78987.1"/>
    <property type="molecule type" value="Genomic_DNA"/>
</dbReference>
<keyword evidence="7" id="KW-0460">Magnesium</keyword>
<dbReference type="EC" id="3.6.1.22" evidence="4"/>
<dbReference type="Pfam" id="PF09296">
    <property type="entry name" value="NUDIX-like"/>
    <property type="match status" value="1"/>
</dbReference>
<dbReference type="Pfam" id="PF09297">
    <property type="entry name" value="Zn_ribbon_NUD"/>
    <property type="match status" value="1"/>
</dbReference>
<dbReference type="InterPro" id="IPR050241">
    <property type="entry name" value="NAD-cap_RNA_hydrolase_NudC"/>
</dbReference>
<comment type="cofactor">
    <cofactor evidence="1">
        <name>Mg(2+)</name>
        <dbReference type="ChEBI" id="CHEBI:18420"/>
    </cofactor>
</comment>
<evidence type="ECO:0000256" key="7">
    <source>
        <dbReference type="ARBA" id="ARBA00022842"/>
    </source>
</evidence>
<dbReference type="InterPro" id="IPR015376">
    <property type="entry name" value="Znr_NADH_PPase"/>
</dbReference>
<keyword evidence="5" id="KW-0479">Metal-binding</keyword>
<dbReference type="OrthoDB" id="9787476at2"/>
<dbReference type="InterPro" id="IPR000086">
    <property type="entry name" value="NUDIX_hydrolase_dom"/>
</dbReference>
<keyword evidence="12" id="KW-1185">Reference proteome</keyword>
<proteinExistence type="inferred from homology"/>
<dbReference type="AlphaFoldDB" id="A0A1G9W449"/>
<evidence type="ECO:0000256" key="3">
    <source>
        <dbReference type="ARBA" id="ARBA00009595"/>
    </source>
</evidence>
<dbReference type="PROSITE" id="PS51462">
    <property type="entry name" value="NUDIX"/>
    <property type="match status" value="1"/>
</dbReference>
<accession>A0A1G9W449</accession>
<evidence type="ECO:0000313" key="11">
    <source>
        <dbReference type="EMBL" id="SDM78987.1"/>
    </source>
</evidence>
<evidence type="ECO:0000313" key="12">
    <source>
        <dbReference type="Proteomes" id="UP000199182"/>
    </source>
</evidence>
<name>A0A1G9W449_9FIRM</name>
<dbReference type="PANTHER" id="PTHR42904">
    <property type="entry name" value="NUDIX HYDROLASE, NUDC SUBFAMILY"/>
    <property type="match status" value="1"/>
</dbReference>
<comment type="similarity">
    <text evidence="3">Belongs to the Nudix hydrolase family. NudC subfamily.</text>
</comment>
<keyword evidence="6" id="KW-0378">Hydrolase</keyword>
<gene>
    <name evidence="11" type="ORF">SAMN05192585_10531</name>
</gene>
<reference evidence="11 12" key="1">
    <citation type="submission" date="2016-10" db="EMBL/GenBank/DDBJ databases">
        <authorList>
            <person name="de Groot N.N."/>
        </authorList>
    </citation>
    <scope>NUCLEOTIDE SEQUENCE [LARGE SCALE GENOMIC DNA]</scope>
    <source>
        <strain evidence="11 12">CGMCC 1.5012</strain>
    </source>
</reference>
<dbReference type="NCBIfam" id="NF001299">
    <property type="entry name" value="PRK00241.1"/>
    <property type="match status" value="1"/>
</dbReference>
<evidence type="ECO:0000256" key="4">
    <source>
        <dbReference type="ARBA" id="ARBA00012381"/>
    </source>
</evidence>
<evidence type="ECO:0000256" key="1">
    <source>
        <dbReference type="ARBA" id="ARBA00001946"/>
    </source>
</evidence>
<evidence type="ECO:0000256" key="8">
    <source>
        <dbReference type="ARBA" id="ARBA00023027"/>
    </source>
</evidence>
<evidence type="ECO:0000256" key="5">
    <source>
        <dbReference type="ARBA" id="ARBA00022723"/>
    </source>
</evidence>
<dbReference type="InterPro" id="IPR049734">
    <property type="entry name" value="NudC-like_C"/>
</dbReference>
<dbReference type="Pfam" id="PF00293">
    <property type="entry name" value="NUDIX"/>
    <property type="match status" value="1"/>
</dbReference>
<dbReference type="PANTHER" id="PTHR42904:SF6">
    <property type="entry name" value="NAD-CAPPED RNA HYDROLASE NUDT12"/>
    <property type="match status" value="1"/>
</dbReference>
<dbReference type="GO" id="GO:0005829">
    <property type="term" value="C:cytosol"/>
    <property type="evidence" value="ECO:0007669"/>
    <property type="project" value="TreeGrafter"/>
</dbReference>
<sequence length="286" mass="31960">MIHESIYTRYQPGVTPETQTDESAIYFLFVGDKLLVYGENSHAKIPTALQLQQWGISLPQPLYLGTLDGSACFAAELDNNDNLPPEAALETLRALFGCMEDGVFLLAGRALQILNWHNANRFCGRCGSKTGDKTDERAKLCPNCGAVVYPKLSPAIIVAVERGNSLLLAHAAYFSNNIYSVISGYVEPGETLEDCVRRELREEVQIEAKNIRYFGSQPWPYTDSLMIAFTAEYAGGEIQVDGQEIETAGWYTVEELRSLNIPNPISVSRSLIEWFIKKHENDDQRK</sequence>
<dbReference type="InterPro" id="IPR015375">
    <property type="entry name" value="NADH_PPase-like_N"/>
</dbReference>
<feature type="domain" description="Nudix hydrolase" evidence="10">
    <location>
        <begin position="149"/>
        <end position="273"/>
    </location>
</feature>
<dbReference type="GO" id="GO:0046872">
    <property type="term" value="F:metal ion binding"/>
    <property type="evidence" value="ECO:0007669"/>
    <property type="project" value="UniProtKB-KW"/>
</dbReference>
<comment type="catalytic activity">
    <reaction evidence="9">
        <text>a 5'-end NAD(+)-phospho-ribonucleoside in mRNA + H2O = a 5'-end phospho-adenosine-phospho-ribonucleoside in mRNA + beta-nicotinamide D-ribonucleotide + 2 H(+)</text>
        <dbReference type="Rhea" id="RHEA:60876"/>
        <dbReference type="Rhea" id="RHEA-COMP:15698"/>
        <dbReference type="Rhea" id="RHEA-COMP:15719"/>
        <dbReference type="ChEBI" id="CHEBI:14649"/>
        <dbReference type="ChEBI" id="CHEBI:15377"/>
        <dbReference type="ChEBI" id="CHEBI:15378"/>
        <dbReference type="ChEBI" id="CHEBI:144029"/>
        <dbReference type="ChEBI" id="CHEBI:144051"/>
    </reaction>
    <physiologicalReaction direction="left-to-right" evidence="9">
        <dbReference type="Rhea" id="RHEA:60877"/>
    </physiologicalReaction>
</comment>
<dbReference type="GO" id="GO:0019677">
    <property type="term" value="P:NAD+ catabolic process"/>
    <property type="evidence" value="ECO:0007669"/>
    <property type="project" value="TreeGrafter"/>
</dbReference>